<keyword evidence="2" id="KW-0520">NAD</keyword>
<evidence type="ECO:0000313" key="5">
    <source>
        <dbReference type="Proteomes" id="UP000535437"/>
    </source>
</evidence>
<dbReference type="GO" id="GO:0051287">
    <property type="term" value="F:NAD binding"/>
    <property type="evidence" value="ECO:0007669"/>
    <property type="project" value="InterPro"/>
</dbReference>
<dbReference type="Gene3D" id="3.40.50.720">
    <property type="entry name" value="NAD(P)-binding Rossmann-like Domain"/>
    <property type="match status" value="2"/>
</dbReference>
<gene>
    <name evidence="4" type="ORF">HNR09_002491</name>
</gene>
<protein>
    <submittedName>
        <fullName evidence="4">Phosphoglycerate dehydrogenase-like enzyme</fullName>
    </submittedName>
</protein>
<organism evidence="4 5">
    <name type="scientific">Nesterenkonia xinjiangensis</name>
    <dbReference type="NCBI Taxonomy" id="225327"/>
    <lineage>
        <taxon>Bacteria</taxon>
        <taxon>Bacillati</taxon>
        <taxon>Actinomycetota</taxon>
        <taxon>Actinomycetes</taxon>
        <taxon>Micrococcales</taxon>
        <taxon>Micrococcaceae</taxon>
        <taxon>Nesterenkonia</taxon>
    </lineage>
</organism>
<dbReference type="Proteomes" id="UP000535437">
    <property type="component" value="Unassembled WGS sequence"/>
</dbReference>
<dbReference type="GO" id="GO:0016491">
    <property type="term" value="F:oxidoreductase activity"/>
    <property type="evidence" value="ECO:0007669"/>
    <property type="project" value="UniProtKB-KW"/>
</dbReference>
<dbReference type="PANTHER" id="PTHR43333:SF1">
    <property type="entry name" value="D-ISOMER SPECIFIC 2-HYDROXYACID DEHYDROGENASE NAD-BINDING DOMAIN-CONTAINING PROTEIN"/>
    <property type="match status" value="1"/>
</dbReference>
<feature type="domain" description="D-isomer specific 2-hydroxyacid dehydrogenase NAD-binding" evidence="3">
    <location>
        <begin position="19"/>
        <end position="194"/>
    </location>
</feature>
<dbReference type="RefSeq" id="WP_218881934.1">
    <property type="nucleotide sequence ID" value="NZ_BAAALL010000001.1"/>
</dbReference>
<dbReference type="PANTHER" id="PTHR43333">
    <property type="entry name" value="2-HACID_DH_C DOMAIN-CONTAINING PROTEIN"/>
    <property type="match status" value="1"/>
</dbReference>
<comment type="caution">
    <text evidence="4">The sequence shown here is derived from an EMBL/GenBank/DDBJ whole genome shotgun (WGS) entry which is preliminary data.</text>
</comment>
<name>A0A7Z0GN59_9MICC</name>
<reference evidence="4 5" key="1">
    <citation type="submission" date="2020-07" db="EMBL/GenBank/DDBJ databases">
        <title>Sequencing the genomes of 1000 actinobacteria strains.</title>
        <authorList>
            <person name="Klenk H.-P."/>
        </authorList>
    </citation>
    <scope>NUCLEOTIDE SEQUENCE [LARGE SCALE GENOMIC DNA]</scope>
    <source>
        <strain evidence="4 5">DSM 15475</strain>
    </source>
</reference>
<dbReference type="AlphaFoldDB" id="A0A7Z0GN59"/>
<keyword evidence="1" id="KW-0560">Oxidoreductase</keyword>
<dbReference type="EMBL" id="JACCFY010000001">
    <property type="protein sequence ID" value="NYJ79080.1"/>
    <property type="molecule type" value="Genomic_DNA"/>
</dbReference>
<keyword evidence="5" id="KW-1185">Reference proteome</keyword>
<evidence type="ECO:0000256" key="1">
    <source>
        <dbReference type="ARBA" id="ARBA00023002"/>
    </source>
</evidence>
<dbReference type="Pfam" id="PF02826">
    <property type="entry name" value="2-Hacid_dh_C"/>
    <property type="match status" value="1"/>
</dbReference>
<dbReference type="SUPFAM" id="SSF51735">
    <property type="entry name" value="NAD(P)-binding Rossmann-fold domains"/>
    <property type="match status" value="1"/>
</dbReference>
<proteinExistence type="predicted"/>
<sequence length="231" mass="24938">MTLTSAAGNGAIPLAEHALMLMLMLSRDAPRWMKAQREHRWDRFTHGELTGQTLGIIGYGNSGQDLASKAQACHMKVQALRRSPSGDRDGQVRLLHGEAGLTELLDTSDFVVVTAPMTSQTGGMLGRPQLRRMKPGAFLIVISRGGIVDEEALLEVLEEGHLGGAGLDAHGVEPLPEGSPLWDMPRVIVTPHNGATTDATLERGHAILLDNVSRWAAGRSLRNVVDRSRGY</sequence>
<evidence type="ECO:0000259" key="3">
    <source>
        <dbReference type="Pfam" id="PF02826"/>
    </source>
</evidence>
<accession>A0A7Z0GN59</accession>
<dbReference type="InterPro" id="IPR036291">
    <property type="entry name" value="NAD(P)-bd_dom_sf"/>
</dbReference>
<dbReference type="InterPro" id="IPR006140">
    <property type="entry name" value="D-isomer_DH_NAD-bd"/>
</dbReference>
<evidence type="ECO:0000256" key="2">
    <source>
        <dbReference type="ARBA" id="ARBA00023027"/>
    </source>
</evidence>
<evidence type="ECO:0000313" key="4">
    <source>
        <dbReference type="EMBL" id="NYJ79080.1"/>
    </source>
</evidence>